<sequence>MLRPKKKTNSTKQTASNSIAHDKSFRDNLQELLKNMNETLPVLENEHRLLKFLIFRKRNYHRVRKPFQYLMEVHRNHTKLLQHLKHISQVIRYFLTQYHTGAIAQQHRQAVEDMLNHCGEQTHVFIGKVLKCSGGFIGEYLTTQHHISLCYTSLSILGRFHCIIVFLNNTLARCLNSTSMHWYHSLSEKDVKTCHHASFPVRALCVYRPHREKKTSSTIKEKINYSEMDKLVEARKCAIIEDKKVNKNLTSVITPKPTSNEYKNTMLQKLQIKISANNVNAKPPVATKRPLTQMKSTDVTTTKNQNIISKKKKVCVSCYIIQSFFSSKYVFKNLKRTNKKVISKREKKNKYRPKTRVLNPKKNTKNNWLTFHSGI</sequence>
<dbReference type="Proteomes" id="UP000023152">
    <property type="component" value="Unassembled WGS sequence"/>
</dbReference>
<organism evidence="2 3">
    <name type="scientific">Reticulomyxa filosa</name>
    <dbReference type="NCBI Taxonomy" id="46433"/>
    <lineage>
        <taxon>Eukaryota</taxon>
        <taxon>Sar</taxon>
        <taxon>Rhizaria</taxon>
        <taxon>Retaria</taxon>
        <taxon>Foraminifera</taxon>
        <taxon>Monothalamids</taxon>
        <taxon>Reticulomyxidae</taxon>
        <taxon>Reticulomyxa</taxon>
    </lineage>
</organism>
<keyword evidence="3" id="KW-1185">Reference proteome</keyword>
<protein>
    <recommendedName>
        <fullName evidence="4">Nucleolus and neural progenitor protein-like N-terminal domain-containing protein</fullName>
    </recommendedName>
</protein>
<dbReference type="AlphaFoldDB" id="X6MIC2"/>
<feature type="region of interest" description="Disordered" evidence="1">
    <location>
        <begin position="1"/>
        <end position="21"/>
    </location>
</feature>
<gene>
    <name evidence="2" type="ORF">RFI_24565</name>
</gene>
<evidence type="ECO:0000313" key="2">
    <source>
        <dbReference type="EMBL" id="ETO12810.1"/>
    </source>
</evidence>
<comment type="caution">
    <text evidence="2">The sequence shown here is derived from an EMBL/GenBank/DDBJ whole genome shotgun (WGS) entry which is preliminary data.</text>
</comment>
<feature type="compositionally biased region" description="Polar residues" evidence="1">
    <location>
        <begin position="10"/>
        <end position="19"/>
    </location>
</feature>
<evidence type="ECO:0000313" key="3">
    <source>
        <dbReference type="Proteomes" id="UP000023152"/>
    </source>
</evidence>
<accession>X6MIC2</accession>
<evidence type="ECO:0008006" key="4">
    <source>
        <dbReference type="Google" id="ProtNLM"/>
    </source>
</evidence>
<dbReference type="EMBL" id="ASPP01021055">
    <property type="protein sequence ID" value="ETO12810.1"/>
    <property type="molecule type" value="Genomic_DNA"/>
</dbReference>
<evidence type="ECO:0000256" key="1">
    <source>
        <dbReference type="SAM" id="MobiDB-lite"/>
    </source>
</evidence>
<reference evidence="2 3" key="1">
    <citation type="journal article" date="2013" name="Curr. Biol.">
        <title>The Genome of the Foraminiferan Reticulomyxa filosa.</title>
        <authorList>
            <person name="Glockner G."/>
            <person name="Hulsmann N."/>
            <person name="Schleicher M."/>
            <person name="Noegel A.A."/>
            <person name="Eichinger L."/>
            <person name="Gallinger C."/>
            <person name="Pawlowski J."/>
            <person name="Sierra R."/>
            <person name="Euteneuer U."/>
            <person name="Pillet L."/>
            <person name="Moustafa A."/>
            <person name="Platzer M."/>
            <person name="Groth M."/>
            <person name="Szafranski K."/>
            <person name="Schliwa M."/>
        </authorList>
    </citation>
    <scope>NUCLEOTIDE SEQUENCE [LARGE SCALE GENOMIC DNA]</scope>
</reference>
<name>X6MIC2_RETFI</name>
<proteinExistence type="predicted"/>